<evidence type="ECO:0000313" key="3">
    <source>
        <dbReference type="EMBL" id="TFB79536.1"/>
    </source>
</evidence>
<name>A0A4R8VB18_9MICO</name>
<proteinExistence type="predicted"/>
<gene>
    <name evidence="3" type="ORF">E3N84_05415</name>
</gene>
<keyword evidence="4" id="KW-1185">Reference proteome</keyword>
<dbReference type="RefSeq" id="WP_104095409.1">
    <property type="nucleotide sequence ID" value="NZ_PJJX01000002.1"/>
</dbReference>
<accession>A0A4R8VB18</accession>
<sequence length="782" mass="82827">MGGRFAALAVIAALLLTGCVPGPNANDVHSDTSLFLGSLPAPATLPDAPDIPPFPTQPENTSNTKAMTAYNKAMDDYQKAFQANQAKADAQKAAVTKLAKTAMAGGEKGVAAWESLLVTAGISVLGGDGKPLTVGGQTGMGSPMTDADLRLQALLAATPGGLRLTDLADTLSVAFGMTGADLTPILYTELNNIPDLGFRLVLWSVGPGLIDGNKFLPVDQVELSWAQVGLIVHRLADEILMSTVITAGAAGDESIPSADAAVLQVDTASFHHSLPAAVSHRPCENTDDPMKQEVLNQKIKEVNFGFDQILETVSKWEDSAAATGAEILGKTLNIVRTLTSYANLLAKMSSIHARFSLSDPPLVRTKEMVPGEISDLTITYSYDDDSWGKIRECINSSLKYAGLEIPGKPLDAPSGIDVQLSTTDPSVLRVGDGKGGNKPVNADETDSNGVARFKLSGAPQKDRIPDRAKPKNLSIDVHALSDLKSSDFFKDVTSVPWDAVDAFGTGGLSLIPEMLGRTKFITFTESIPVQDWDLIAQFQASAKGKITVHRASNVDWQGCGGYSLINRSTDATSTFTTPETAVTAALLSNDFGDYGDQAFVFYPKGASFSAFDFGNGDGLQMFGLLAEYSTNKTTAAPATGDQPERKLEDCDGAGGGGGQHSDPEPQDCGVRTYAMDLNVTMPSPRHLFVSGQQSDEHGLWKNCGDGLVPNDPTVAPSMQSCAAPQSKGGKVPSIDDLFDPSKTKFTITGSYSCIRNDPGQLDQVYYNWTLTLCRIVDGKPQC</sequence>
<feature type="chain" id="PRO_5020614181" evidence="2">
    <location>
        <begin position="26"/>
        <end position="782"/>
    </location>
</feature>
<dbReference type="PROSITE" id="PS51257">
    <property type="entry name" value="PROKAR_LIPOPROTEIN"/>
    <property type="match status" value="1"/>
</dbReference>
<protein>
    <submittedName>
        <fullName evidence="3">Uncharacterized protein</fullName>
    </submittedName>
</protein>
<reference evidence="3 4" key="1">
    <citation type="submission" date="2019-03" db="EMBL/GenBank/DDBJ databases">
        <title>Genomics of glacier-inhabiting Cryobacterium strains.</title>
        <authorList>
            <person name="Liu Q."/>
            <person name="Xin Y.-H."/>
        </authorList>
    </citation>
    <scope>NUCLEOTIDE SEQUENCE [LARGE SCALE GENOMIC DNA]</scope>
    <source>
        <strain evidence="3 4">CGMCC 1.10440</strain>
    </source>
</reference>
<comment type="caution">
    <text evidence="3">The sequence shown here is derived from an EMBL/GenBank/DDBJ whole genome shotgun (WGS) entry which is preliminary data.</text>
</comment>
<dbReference type="EMBL" id="SOFI01000003">
    <property type="protein sequence ID" value="TFB79536.1"/>
    <property type="molecule type" value="Genomic_DNA"/>
</dbReference>
<dbReference type="AlphaFoldDB" id="A0A4R8VB18"/>
<dbReference type="Proteomes" id="UP000298488">
    <property type="component" value="Unassembled WGS sequence"/>
</dbReference>
<evidence type="ECO:0000313" key="4">
    <source>
        <dbReference type="Proteomes" id="UP000298488"/>
    </source>
</evidence>
<keyword evidence="2" id="KW-0732">Signal</keyword>
<evidence type="ECO:0000256" key="2">
    <source>
        <dbReference type="SAM" id="SignalP"/>
    </source>
</evidence>
<evidence type="ECO:0000256" key="1">
    <source>
        <dbReference type="SAM" id="MobiDB-lite"/>
    </source>
</evidence>
<feature type="signal peptide" evidence="2">
    <location>
        <begin position="1"/>
        <end position="25"/>
    </location>
</feature>
<organism evidence="3 4">
    <name type="scientific">Terrimesophilobacter mesophilus</name>
    <dbReference type="NCBI Taxonomy" id="433647"/>
    <lineage>
        <taxon>Bacteria</taxon>
        <taxon>Bacillati</taxon>
        <taxon>Actinomycetota</taxon>
        <taxon>Actinomycetes</taxon>
        <taxon>Micrococcales</taxon>
        <taxon>Microbacteriaceae</taxon>
        <taxon>Terrimesophilobacter</taxon>
    </lineage>
</organism>
<feature type="region of interest" description="Disordered" evidence="1">
    <location>
        <begin position="634"/>
        <end position="667"/>
    </location>
</feature>